<dbReference type="Gene3D" id="1.10.340.70">
    <property type="match status" value="1"/>
</dbReference>
<name>A0A915IFB7_ROMCU</name>
<organism evidence="1 2">
    <name type="scientific">Romanomermis culicivorax</name>
    <name type="common">Nematode worm</name>
    <dbReference type="NCBI Taxonomy" id="13658"/>
    <lineage>
        <taxon>Eukaryota</taxon>
        <taxon>Metazoa</taxon>
        <taxon>Ecdysozoa</taxon>
        <taxon>Nematoda</taxon>
        <taxon>Enoplea</taxon>
        <taxon>Dorylaimia</taxon>
        <taxon>Mermithida</taxon>
        <taxon>Mermithoidea</taxon>
        <taxon>Mermithidae</taxon>
        <taxon>Romanomermis</taxon>
    </lineage>
</organism>
<sequence>MLQYTNGMLQYADGDTIPIRVQLTRNAVDQGLLLIADGIVVLSKLRRQLMNKVHDGHPLVVRAKIKLAEMYWWPQQSQIQE</sequence>
<reference evidence="2" key="1">
    <citation type="submission" date="2022-11" db="UniProtKB">
        <authorList>
            <consortium name="WormBaseParasite"/>
        </authorList>
    </citation>
    <scope>IDENTIFICATION</scope>
</reference>
<evidence type="ECO:0000313" key="2">
    <source>
        <dbReference type="WBParaSite" id="nRc.2.0.1.t12493-RA"/>
    </source>
</evidence>
<proteinExistence type="predicted"/>
<accession>A0A915IFB7</accession>
<dbReference type="AlphaFoldDB" id="A0A915IFB7"/>
<evidence type="ECO:0000313" key="1">
    <source>
        <dbReference type="Proteomes" id="UP000887565"/>
    </source>
</evidence>
<dbReference type="Proteomes" id="UP000887565">
    <property type="component" value="Unplaced"/>
</dbReference>
<protein>
    <submittedName>
        <fullName evidence="2">Integrase zinc-binding domain-containing protein</fullName>
    </submittedName>
</protein>
<keyword evidence="1" id="KW-1185">Reference proteome</keyword>
<dbReference type="WBParaSite" id="nRc.2.0.1.t12493-RA">
    <property type="protein sequence ID" value="nRc.2.0.1.t12493-RA"/>
    <property type="gene ID" value="nRc.2.0.1.g12493"/>
</dbReference>